<evidence type="ECO:0000259" key="4">
    <source>
        <dbReference type="PROSITE" id="PS50893"/>
    </source>
</evidence>
<dbReference type="PANTHER" id="PTHR42788">
    <property type="entry name" value="TAURINE IMPORT ATP-BINDING PROTEIN-RELATED"/>
    <property type="match status" value="1"/>
</dbReference>
<keyword evidence="6" id="KW-1185">Reference proteome</keyword>
<evidence type="ECO:0000313" key="5">
    <source>
        <dbReference type="EMBL" id="KAA8889334.1"/>
    </source>
</evidence>
<keyword evidence="2" id="KW-0547">Nucleotide-binding</keyword>
<feature type="domain" description="ABC transporter" evidence="4">
    <location>
        <begin position="14"/>
        <end position="249"/>
    </location>
</feature>
<dbReference type="Gene3D" id="3.40.50.300">
    <property type="entry name" value="P-loop containing nucleotide triphosphate hydrolases"/>
    <property type="match status" value="1"/>
</dbReference>
<accession>A0A5N0EM25</accession>
<dbReference type="SUPFAM" id="SSF52540">
    <property type="entry name" value="P-loop containing nucleoside triphosphate hydrolases"/>
    <property type="match status" value="1"/>
</dbReference>
<dbReference type="InterPro" id="IPR003593">
    <property type="entry name" value="AAA+_ATPase"/>
</dbReference>
<dbReference type="InterPro" id="IPR017871">
    <property type="entry name" value="ABC_transporter-like_CS"/>
</dbReference>
<dbReference type="InterPro" id="IPR003439">
    <property type="entry name" value="ABC_transporter-like_ATP-bd"/>
</dbReference>
<dbReference type="GO" id="GO:0005524">
    <property type="term" value="F:ATP binding"/>
    <property type="evidence" value="ECO:0007669"/>
    <property type="project" value="UniProtKB-KW"/>
</dbReference>
<dbReference type="Pfam" id="PF00005">
    <property type="entry name" value="ABC_tran"/>
    <property type="match status" value="1"/>
</dbReference>
<reference evidence="5 6" key="1">
    <citation type="submission" date="2019-09" db="EMBL/GenBank/DDBJ databases">
        <authorList>
            <person name="Wang X."/>
        </authorList>
    </citation>
    <scope>NUCLEOTIDE SEQUENCE [LARGE SCALE GENOMIC DNA]</scope>
    <source>
        <strain evidence="5 6">CICC 11023</strain>
    </source>
</reference>
<keyword evidence="3 5" id="KW-0067">ATP-binding</keyword>
<evidence type="ECO:0000256" key="1">
    <source>
        <dbReference type="ARBA" id="ARBA00022448"/>
    </source>
</evidence>
<evidence type="ECO:0000256" key="3">
    <source>
        <dbReference type="ARBA" id="ARBA00022840"/>
    </source>
</evidence>
<dbReference type="CDD" id="cd03293">
    <property type="entry name" value="ABC_NrtD_SsuB_transporters"/>
    <property type="match status" value="1"/>
</dbReference>
<dbReference type="AlphaFoldDB" id="A0A5N0EM25"/>
<dbReference type="OrthoDB" id="8773773at2"/>
<dbReference type="PROSITE" id="PS00211">
    <property type="entry name" value="ABC_TRANSPORTER_1"/>
    <property type="match status" value="1"/>
</dbReference>
<name>A0A5N0EM25_9NOCA</name>
<dbReference type="PROSITE" id="PS50893">
    <property type="entry name" value="ABC_TRANSPORTER_2"/>
    <property type="match status" value="1"/>
</dbReference>
<gene>
    <name evidence="5" type="ORF">F3087_10365</name>
</gene>
<evidence type="ECO:0000256" key="2">
    <source>
        <dbReference type="ARBA" id="ARBA00022741"/>
    </source>
</evidence>
<keyword evidence="1" id="KW-0813">Transport</keyword>
<dbReference type="RefSeq" id="WP_150401608.1">
    <property type="nucleotide sequence ID" value="NZ_VXLC01000003.1"/>
</dbReference>
<dbReference type="PANTHER" id="PTHR42788:SF13">
    <property type="entry name" value="ALIPHATIC SULFONATES IMPORT ATP-BINDING PROTEIN SSUB"/>
    <property type="match status" value="1"/>
</dbReference>
<dbReference type="SMART" id="SM00382">
    <property type="entry name" value="AAA"/>
    <property type="match status" value="1"/>
</dbReference>
<dbReference type="GO" id="GO:0016887">
    <property type="term" value="F:ATP hydrolysis activity"/>
    <property type="evidence" value="ECO:0007669"/>
    <property type="project" value="InterPro"/>
</dbReference>
<dbReference type="Pfam" id="PF09821">
    <property type="entry name" value="AAA_assoc_C"/>
    <property type="match status" value="1"/>
</dbReference>
<evidence type="ECO:0000313" key="6">
    <source>
        <dbReference type="Proteomes" id="UP000323876"/>
    </source>
</evidence>
<organism evidence="5 6">
    <name type="scientific">Nocardia colli</name>
    <dbReference type="NCBI Taxonomy" id="2545717"/>
    <lineage>
        <taxon>Bacteria</taxon>
        <taxon>Bacillati</taxon>
        <taxon>Actinomycetota</taxon>
        <taxon>Actinomycetes</taxon>
        <taxon>Mycobacteriales</taxon>
        <taxon>Nocardiaceae</taxon>
        <taxon>Nocardia</taxon>
    </lineage>
</organism>
<comment type="caution">
    <text evidence="5">The sequence shown here is derived from an EMBL/GenBank/DDBJ whole genome shotgun (WGS) entry which is preliminary data.</text>
</comment>
<sequence>MTVTITEANRDVLLDISGVGKRFTGAAGDELRVLDGIDLQLRSGEIVALLGRSGSGKSTLLRIIAGLIAPSDGEVTYRGTPLNGSNPGAALVFQSFALMPWLTVQDNVELGLAARNVPPAERKQRALAAIDMIGLDGFESAYPKELSGGMRQRVGFARALVLEPDLLLMDEPFSALDVLTAENLRTELVNLWATDGFPTKAICVVTHNIEEAVQLADRVLVLGSNPGRIIAEIHVSQARPRDRRAPWFEAMVDQIYGLLTGRDDEPVVIEPDKATPTAQPLPDASVGGLAGLVELVYATDGRADLPDIADELNFEIDDLLPLVDAAEMLGFITVEDGDVLLTDIGIRFTTADIQESKRIFAEQARHRAPLVRTICKGLTGSSDGSLRAGFFLDLLRRGFGPEDARRQLDIAIDWGRYAELYDYDTDSDKITADPAAQVFDGVRGKWTA</sequence>
<dbReference type="InterPro" id="IPR018632">
    <property type="entry name" value="AAA-associated_dom_C"/>
</dbReference>
<dbReference type="EMBL" id="VXLC01000003">
    <property type="protein sequence ID" value="KAA8889334.1"/>
    <property type="molecule type" value="Genomic_DNA"/>
</dbReference>
<proteinExistence type="predicted"/>
<protein>
    <submittedName>
        <fullName evidence="5">Nitrate/sulfonate/bicarbonate ABC transporter ATP-binding protein</fullName>
    </submittedName>
</protein>
<dbReference type="Proteomes" id="UP000323876">
    <property type="component" value="Unassembled WGS sequence"/>
</dbReference>
<dbReference type="InterPro" id="IPR027417">
    <property type="entry name" value="P-loop_NTPase"/>
</dbReference>
<dbReference type="InterPro" id="IPR050166">
    <property type="entry name" value="ABC_transporter_ATP-bind"/>
</dbReference>